<dbReference type="NCBIfam" id="NF010183">
    <property type="entry name" value="PRK13662.1"/>
    <property type="match status" value="1"/>
</dbReference>
<proteinExistence type="predicted"/>
<gene>
    <name evidence="5" type="ORF">IV88_GL000871</name>
</gene>
<dbReference type="Gene3D" id="2.40.380.10">
    <property type="entry name" value="FomD-like"/>
    <property type="match status" value="1"/>
</dbReference>
<accession>A0A0R2NCZ4</accession>
<dbReference type="GO" id="GO:0016787">
    <property type="term" value="F:hydrolase activity"/>
    <property type="evidence" value="ECO:0007669"/>
    <property type="project" value="UniProtKB-KW"/>
</dbReference>
<comment type="caution">
    <text evidence="5">The sequence shown here is derived from an EMBL/GenBank/DDBJ whole genome shotgun (WGS) entry which is preliminary data.</text>
</comment>
<name>A0A0R2NCZ4_9LACO</name>
<dbReference type="PIRSF" id="PIRSF028345">
    <property type="entry name" value="UCP028345"/>
    <property type="match status" value="1"/>
</dbReference>
<evidence type="ECO:0000256" key="2">
    <source>
        <dbReference type="ARBA" id="ARBA00022801"/>
    </source>
</evidence>
<evidence type="ECO:0000256" key="1">
    <source>
        <dbReference type="ARBA" id="ARBA00022723"/>
    </source>
</evidence>
<reference evidence="5 6" key="1">
    <citation type="journal article" date="2015" name="Genome Announc.">
        <title>Expanding the biotechnology potential of lactobacilli through comparative genomics of 213 strains and associated genera.</title>
        <authorList>
            <person name="Sun Z."/>
            <person name="Harris H.M."/>
            <person name="McCann A."/>
            <person name="Guo C."/>
            <person name="Argimon S."/>
            <person name="Zhang W."/>
            <person name="Yang X."/>
            <person name="Jeffery I.B."/>
            <person name="Cooney J.C."/>
            <person name="Kagawa T.F."/>
            <person name="Liu W."/>
            <person name="Song Y."/>
            <person name="Salvetti E."/>
            <person name="Wrobel A."/>
            <person name="Rasinkangas P."/>
            <person name="Parkhill J."/>
            <person name="Rea M.C."/>
            <person name="O'Sullivan O."/>
            <person name="Ritari J."/>
            <person name="Douillard F.P."/>
            <person name="Paul Ross R."/>
            <person name="Yang R."/>
            <person name="Briner A.E."/>
            <person name="Felis G.E."/>
            <person name="de Vos W.M."/>
            <person name="Barrangou R."/>
            <person name="Klaenhammer T.R."/>
            <person name="Caufield P.W."/>
            <person name="Cui Y."/>
            <person name="Zhang H."/>
            <person name="O'Toole P.W."/>
        </authorList>
    </citation>
    <scope>NUCLEOTIDE SEQUENCE [LARGE SCALE GENOMIC DNA]</scope>
    <source>
        <strain evidence="5 6">DSM 23026</strain>
    </source>
</reference>
<keyword evidence="1" id="KW-0479">Metal-binding</keyword>
<keyword evidence="3" id="KW-0460">Magnesium</keyword>
<dbReference type="PANTHER" id="PTHR39159:SF1">
    <property type="entry name" value="UPF0374 PROTEIN YGAC"/>
    <property type="match status" value="1"/>
</dbReference>
<sequence>MVLKNSADEFIGCNDHTLVIEDDGRRWMTREPALVFFNKKEWFNVVTMIRNNGISHYCNIASPYVLDREALKYVDYDLDVKVFPNGDRRLLDVDEFEEFSRRWNYPKDTIEIALQSVREVTDWIDQKKGPFSTEFINIWYNRYLELAKRNNTQ</sequence>
<dbReference type="PANTHER" id="PTHR39159">
    <property type="match status" value="1"/>
</dbReference>
<dbReference type="InterPro" id="IPR016882">
    <property type="entry name" value="SA1684"/>
</dbReference>
<dbReference type="GO" id="GO:0046872">
    <property type="term" value="F:metal ion binding"/>
    <property type="evidence" value="ECO:0007669"/>
    <property type="project" value="UniProtKB-KW"/>
</dbReference>
<dbReference type="InterPro" id="IPR007295">
    <property type="entry name" value="DUF402"/>
</dbReference>
<evidence type="ECO:0000313" key="6">
    <source>
        <dbReference type="Proteomes" id="UP000051249"/>
    </source>
</evidence>
<protein>
    <recommendedName>
        <fullName evidence="4">DUF402 domain-containing protein</fullName>
    </recommendedName>
</protein>
<feature type="domain" description="DUF402" evidence="4">
    <location>
        <begin position="2"/>
        <end position="128"/>
    </location>
</feature>
<evidence type="ECO:0000259" key="4">
    <source>
        <dbReference type="Pfam" id="PF04167"/>
    </source>
</evidence>
<dbReference type="SUPFAM" id="SSF159234">
    <property type="entry name" value="FomD-like"/>
    <property type="match status" value="1"/>
</dbReference>
<evidence type="ECO:0000313" key="5">
    <source>
        <dbReference type="EMBL" id="KRO23758.1"/>
    </source>
</evidence>
<evidence type="ECO:0000256" key="3">
    <source>
        <dbReference type="ARBA" id="ARBA00022842"/>
    </source>
</evidence>
<keyword evidence="6" id="KW-1185">Reference proteome</keyword>
<dbReference type="AlphaFoldDB" id="A0A0R2NCZ4"/>
<keyword evidence="2" id="KW-0378">Hydrolase</keyword>
<dbReference type="PATRIC" id="fig|480391.4.peg.883"/>
<dbReference type="InterPro" id="IPR050212">
    <property type="entry name" value="Ntdp-like"/>
</dbReference>
<organism evidence="5 6">
    <name type="scientific">Pediococcus argentinicus</name>
    <dbReference type="NCBI Taxonomy" id="480391"/>
    <lineage>
        <taxon>Bacteria</taxon>
        <taxon>Bacillati</taxon>
        <taxon>Bacillota</taxon>
        <taxon>Bacilli</taxon>
        <taxon>Lactobacillales</taxon>
        <taxon>Lactobacillaceae</taxon>
        <taxon>Pediococcus</taxon>
    </lineage>
</organism>
<dbReference type="EMBL" id="JQCQ01000027">
    <property type="protein sequence ID" value="KRO23758.1"/>
    <property type="molecule type" value="Genomic_DNA"/>
</dbReference>
<dbReference type="Pfam" id="PF04167">
    <property type="entry name" value="DUF402"/>
    <property type="match status" value="1"/>
</dbReference>
<dbReference type="InterPro" id="IPR035930">
    <property type="entry name" value="FomD-like_sf"/>
</dbReference>
<dbReference type="Proteomes" id="UP000051249">
    <property type="component" value="Unassembled WGS sequence"/>
</dbReference>